<dbReference type="CDD" id="cd06257">
    <property type="entry name" value="DnaJ"/>
    <property type="match status" value="1"/>
</dbReference>
<feature type="domain" description="J" evidence="1">
    <location>
        <begin position="6"/>
        <end position="57"/>
    </location>
</feature>
<dbReference type="InterPro" id="IPR036869">
    <property type="entry name" value="J_dom_sf"/>
</dbReference>
<dbReference type="GO" id="GO:0044183">
    <property type="term" value="F:protein folding chaperone"/>
    <property type="evidence" value="ECO:0007669"/>
    <property type="project" value="TreeGrafter"/>
</dbReference>
<dbReference type="GO" id="GO:0005737">
    <property type="term" value="C:cytoplasm"/>
    <property type="evidence" value="ECO:0007669"/>
    <property type="project" value="TreeGrafter"/>
</dbReference>
<dbReference type="Proteomes" id="UP000231371">
    <property type="component" value="Unassembled WGS sequence"/>
</dbReference>
<evidence type="ECO:0000259" key="1">
    <source>
        <dbReference type="PROSITE" id="PS50076"/>
    </source>
</evidence>
<dbReference type="PROSITE" id="PS50076">
    <property type="entry name" value="DNAJ_2"/>
    <property type="match status" value="1"/>
</dbReference>
<proteinExistence type="predicted"/>
<protein>
    <submittedName>
        <fullName evidence="2">Molecular chaperone DnaJ</fullName>
    </submittedName>
</protein>
<dbReference type="GO" id="GO:0051082">
    <property type="term" value="F:unfolded protein binding"/>
    <property type="evidence" value="ECO:0007669"/>
    <property type="project" value="TreeGrafter"/>
</dbReference>
<dbReference type="InterPro" id="IPR001623">
    <property type="entry name" value="DnaJ_domain"/>
</dbReference>
<evidence type="ECO:0000313" key="2">
    <source>
        <dbReference type="EMBL" id="PIQ69827.1"/>
    </source>
</evidence>
<organism evidence="2 3">
    <name type="scientific">Candidatus Shapirobacteria bacterium CG11_big_fil_rev_8_21_14_0_20_40_12</name>
    <dbReference type="NCBI Taxonomy" id="1974889"/>
    <lineage>
        <taxon>Bacteria</taxon>
        <taxon>Candidatus Shapironibacteriota</taxon>
    </lineage>
</organism>
<dbReference type="GO" id="GO:0051087">
    <property type="term" value="F:protein-folding chaperone binding"/>
    <property type="evidence" value="ECO:0007669"/>
    <property type="project" value="TreeGrafter"/>
</dbReference>
<dbReference type="Pfam" id="PF00226">
    <property type="entry name" value="DnaJ"/>
    <property type="match status" value="1"/>
</dbReference>
<name>A0A2H0KF28_9BACT</name>
<dbReference type="PANTHER" id="PTHR43948:SF10">
    <property type="entry name" value="MRJ, ISOFORM E"/>
    <property type="match status" value="1"/>
</dbReference>
<sequence>MPNKRDYYEILGVSKSASEAELKAAYRKQALAWHPDRNKSKEAETKFKEINEAYEIL</sequence>
<dbReference type="PANTHER" id="PTHR43948">
    <property type="entry name" value="DNAJ HOMOLOG SUBFAMILY B"/>
    <property type="match status" value="1"/>
</dbReference>
<accession>A0A2H0KF28</accession>
<dbReference type="EMBL" id="PCVI01000061">
    <property type="protein sequence ID" value="PIQ69827.1"/>
    <property type="molecule type" value="Genomic_DNA"/>
</dbReference>
<dbReference type="PRINTS" id="PR00625">
    <property type="entry name" value="JDOMAIN"/>
</dbReference>
<evidence type="ECO:0000313" key="3">
    <source>
        <dbReference type="Proteomes" id="UP000231371"/>
    </source>
</evidence>
<dbReference type="AlphaFoldDB" id="A0A2H0KF28"/>
<gene>
    <name evidence="2" type="ORF">COV89_03820</name>
</gene>
<dbReference type="SUPFAM" id="SSF46565">
    <property type="entry name" value="Chaperone J-domain"/>
    <property type="match status" value="1"/>
</dbReference>
<dbReference type="Gene3D" id="1.10.287.110">
    <property type="entry name" value="DnaJ domain"/>
    <property type="match status" value="1"/>
</dbReference>
<dbReference type="SMART" id="SM00271">
    <property type="entry name" value="DnaJ"/>
    <property type="match status" value="1"/>
</dbReference>
<feature type="non-terminal residue" evidence="2">
    <location>
        <position position="57"/>
    </location>
</feature>
<reference evidence="2 3" key="1">
    <citation type="submission" date="2017-09" db="EMBL/GenBank/DDBJ databases">
        <title>Depth-based differentiation of microbial function through sediment-hosted aquifers and enrichment of novel symbionts in the deep terrestrial subsurface.</title>
        <authorList>
            <person name="Probst A.J."/>
            <person name="Ladd B."/>
            <person name="Jarett J.K."/>
            <person name="Geller-Mcgrath D.E."/>
            <person name="Sieber C.M."/>
            <person name="Emerson J.B."/>
            <person name="Anantharaman K."/>
            <person name="Thomas B.C."/>
            <person name="Malmstrom R."/>
            <person name="Stieglmeier M."/>
            <person name="Klingl A."/>
            <person name="Woyke T."/>
            <person name="Ryan C.M."/>
            <person name="Banfield J.F."/>
        </authorList>
    </citation>
    <scope>NUCLEOTIDE SEQUENCE [LARGE SCALE GENOMIC DNA]</scope>
    <source>
        <strain evidence="2">CG11_big_fil_rev_8_21_14_0_20_40_12</strain>
    </source>
</reference>
<comment type="caution">
    <text evidence="2">The sequence shown here is derived from an EMBL/GenBank/DDBJ whole genome shotgun (WGS) entry which is preliminary data.</text>
</comment>